<dbReference type="Proteomes" id="UP000265631">
    <property type="component" value="Unassembled WGS sequence"/>
</dbReference>
<dbReference type="AlphaFoldDB" id="A0A395M5C0"/>
<sequence>MKLMNTPSQRSLDSLDPATQGQLMGSHLLPFVAFEVFGVKRRDDRWKKRHLLPVCTAHCVDSQAAVNDASPINEQSYRRSGSLSYTPVTPSLKTQSRHVGYIFLSSTDPNSGAQDSVAEWVYAHAYCQLVSFNLTTRRAVPTTKGG</sequence>
<protein>
    <submittedName>
        <fullName evidence="1">Uncharacterized protein</fullName>
    </submittedName>
</protein>
<comment type="caution">
    <text evidence="1">The sequence shown here is derived from an EMBL/GenBank/DDBJ whole genome shotgun (WGS) entry which is preliminary data.</text>
</comment>
<reference evidence="1 2" key="1">
    <citation type="journal article" date="2018" name="PLoS Pathog.">
        <title>Evolution of structural diversity of trichothecenes, a family of toxins produced by plant pathogenic and entomopathogenic fungi.</title>
        <authorList>
            <person name="Proctor R.H."/>
            <person name="McCormick S.P."/>
            <person name="Kim H.S."/>
            <person name="Cardoza R.E."/>
            <person name="Stanley A.M."/>
            <person name="Lindo L."/>
            <person name="Kelly A."/>
            <person name="Brown D.W."/>
            <person name="Lee T."/>
            <person name="Vaughan M.M."/>
            <person name="Alexander N.J."/>
            <person name="Busman M."/>
            <person name="Gutierrez S."/>
        </authorList>
    </citation>
    <scope>NUCLEOTIDE SEQUENCE [LARGE SCALE GENOMIC DNA]</scope>
    <source>
        <strain evidence="1 2">NRRL 13405</strain>
    </source>
</reference>
<accession>A0A395M5C0</accession>
<keyword evidence="2" id="KW-1185">Reference proteome</keyword>
<gene>
    <name evidence="1" type="ORF">FIE12Z_12684</name>
</gene>
<organism evidence="1 2">
    <name type="scientific">Fusarium flagelliforme</name>
    <dbReference type="NCBI Taxonomy" id="2675880"/>
    <lineage>
        <taxon>Eukaryota</taxon>
        <taxon>Fungi</taxon>
        <taxon>Dikarya</taxon>
        <taxon>Ascomycota</taxon>
        <taxon>Pezizomycotina</taxon>
        <taxon>Sordariomycetes</taxon>
        <taxon>Hypocreomycetidae</taxon>
        <taxon>Hypocreales</taxon>
        <taxon>Nectriaceae</taxon>
        <taxon>Fusarium</taxon>
        <taxon>Fusarium incarnatum-equiseti species complex</taxon>
    </lineage>
</organism>
<evidence type="ECO:0000313" key="2">
    <source>
        <dbReference type="Proteomes" id="UP000265631"/>
    </source>
</evidence>
<dbReference type="EMBL" id="PXXK01000663">
    <property type="protein sequence ID" value="RFN42913.1"/>
    <property type="molecule type" value="Genomic_DNA"/>
</dbReference>
<evidence type="ECO:0000313" key="1">
    <source>
        <dbReference type="EMBL" id="RFN42913.1"/>
    </source>
</evidence>
<name>A0A395M5C0_9HYPO</name>
<proteinExistence type="predicted"/>